<dbReference type="Pfam" id="PF04029">
    <property type="entry name" value="2-ph_phosp"/>
    <property type="match status" value="1"/>
</dbReference>
<comment type="catalytic activity">
    <reaction evidence="7">
        <text>(2R)-O-phospho-3-sulfolactate + H2O = (2R)-3-sulfolactate + phosphate</text>
        <dbReference type="Rhea" id="RHEA:23416"/>
        <dbReference type="ChEBI" id="CHEBI:15377"/>
        <dbReference type="ChEBI" id="CHEBI:15597"/>
        <dbReference type="ChEBI" id="CHEBI:43474"/>
        <dbReference type="ChEBI" id="CHEBI:58738"/>
        <dbReference type="EC" id="3.1.3.71"/>
    </reaction>
</comment>
<dbReference type="AlphaFoldDB" id="A0A498D840"/>
<evidence type="ECO:0000256" key="4">
    <source>
        <dbReference type="ARBA" id="ARBA00021948"/>
    </source>
</evidence>
<evidence type="ECO:0000256" key="6">
    <source>
        <dbReference type="ARBA" id="ARBA00022842"/>
    </source>
</evidence>
<evidence type="ECO:0000256" key="1">
    <source>
        <dbReference type="ARBA" id="ARBA00001946"/>
    </source>
</evidence>
<protein>
    <recommendedName>
        <fullName evidence="4">Probable 2-phosphosulfolactate phosphatase</fullName>
        <ecNumber evidence="3">3.1.3.71</ecNumber>
    </recommendedName>
</protein>
<comment type="similarity">
    <text evidence="2">Belongs to the ComB family.</text>
</comment>
<keyword evidence="10" id="KW-1185">Reference proteome</keyword>
<keyword evidence="5" id="KW-0378">Hydrolase</keyword>
<name>A0A498D840_9BACI</name>
<evidence type="ECO:0000256" key="5">
    <source>
        <dbReference type="ARBA" id="ARBA00022801"/>
    </source>
</evidence>
<dbReference type="InterPro" id="IPR005238">
    <property type="entry name" value="ComB-like"/>
</dbReference>
<gene>
    <name evidence="9" type="ORF">D8M04_06665</name>
</gene>
<evidence type="ECO:0000256" key="3">
    <source>
        <dbReference type="ARBA" id="ARBA00012953"/>
    </source>
</evidence>
<dbReference type="EMBL" id="RCHR01000002">
    <property type="protein sequence ID" value="RLL46875.1"/>
    <property type="molecule type" value="Genomic_DNA"/>
</dbReference>
<organism evidence="9 10">
    <name type="scientific">Oceanobacillus piezotolerans</name>
    <dbReference type="NCBI Taxonomy" id="2448030"/>
    <lineage>
        <taxon>Bacteria</taxon>
        <taxon>Bacillati</taxon>
        <taxon>Bacillota</taxon>
        <taxon>Bacilli</taxon>
        <taxon>Bacillales</taxon>
        <taxon>Bacillaceae</taxon>
        <taxon>Oceanobacillus</taxon>
    </lineage>
</organism>
<evidence type="ECO:0000256" key="2">
    <source>
        <dbReference type="ARBA" id="ARBA00009997"/>
    </source>
</evidence>
<feature type="transmembrane region" description="Helical" evidence="8">
    <location>
        <begin position="21"/>
        <end position="40"/>
    </location>
</feature>
<keyword evidence="8" id="KW-0812">Transmembrane</keyword>
<dbReference type="SUPFAM" id="SSF142823">
    <property type="entry name" value="ComB-like"/>
    <property type="match status" value="1"/>
</dbReference>
<evidence type="ECO:0000256" key="7">
    <source>
        <dbReference type="ARBA" id="ARBA00033711"/>
    </source>
</evidence>
<dbReference type="Gene3D" id="3.90.1560.10">
    <property type="entry name" value="ComB-like"/>
    <property type="match status" value="1"/>
</dbReference>
<reference evidence="9 10" key="1">
    <citation type="submission" date="2018-10" db="EMBL/GenBank/DDBJ databases">
        <title>Oceanobacillus sp. YLB-02 draft genome.</title>
        <authorList>
            <person name="Yu L."/>
        </authorList>
    </citation>
    <scope>NUCLEOTIDE SEQUENCE [LARGE SCALE GENOMIC DNA]</scope>
    <source>
        <strain evidence="9 10">YLB-02</strain>
    </source>
</reference>
<dbReference type="RefSeq" id="WP_121522126.1">
    <property type="nucleotide sequence ID" value="NZ_RCHR01000002.1"/>
</dbReference>
<keyword evidence="8" id="KW-1133">Transmembrane helix</keyword>
<accession>A0A498D840</accession>
<dbReference type="GO" id="GO:0050532">
    <property type="term" value="F:2-phosphosulfolactate phosphatase activity"/>
    <property type="evidence" value="ECO:0007669"/>
    <property type="project" value="UniProtKB-EC"/>
</dbReference>
<comment type="caution">
    <text evidence="9">The sequence shown here is derived from an EMBL/GenBank/DDBJ whole genome shotgun (WGS) entry which is preliminary data.</text>
</comment>
<comment type="cofactor">
    <cofactor evidence="1">
        <name>Mg(2+)</name>
        <dbReference type="ChEBI" id="CHEBI:18420"/>
    </cofactor>
</comment>
<dbReference type="GO" id="GO:0000287">
    <property type="term" value="F:magnesium ion binding"/>
    <property type="evidence" value="ECO:0007669"/>
    <property type="project" value="InterPro"/>
</dbReference>
<evidence type="ECO:0000313" key="10">
    <source>
        <dbReference type="Proteomes" id="UP000270219"/>
    </source>
</evidence>
<dbReference type="Proteomes" id="UP000270219">
    <property type="component" value="Unassembled WGS sequence"/>
</dbReference>
<proteinExistence type="inferred from homology"/>
<dbReference type="PANTHER" id="PTHR37311:SF1">
    <property type="entry name" value="2-PHOSPHOSULFOLACTATE PHOSPHATASE-RELATED"/>
    <property type="match status" value="1"/>
</dbReference>
<keyword evidence="6" id="KW-0460">Magnesium</keyword>
<evidence type="ECO:0000313" key="9">
    <source>
        <dbReference type="EMBL" id="RLL46875.1"/>
    </source>
</evidence>
<keyword evidence="8" id="KW-0472">Membrane</keyword>
<dbReference type="GO" id="GO:0050545">
    <property type="term" value="F:sulfopyruvate decarboxylase activity"/>
    <property type="evidence" value="ECO:0007669"/>
    <property type="project" value="TreeGrafter"/>
</dbReference>
<dbReference type="PANTHER" id="PTHR37311">
    <property type="entry name" value="2-PHOSPHOSULFOLACTATE PHOSPHATASE-RELATED"/>
    <property type="match status" value="1"/>
</dbReference>
<evidence type="ECO:0000256" key="8">
    <source>
        <dbReference type="SAM" id="Phobius"/>
    </source>
</evidence>
<dbReference type="InterPro" id="IPR036702">
    <property type="entry name" value="ComB-like_sf"/>
</dbReference>
<dbReference type="OrthoDB" id="4913at2"/>
<sequence>MMNRIQVITQKELVAPERLERSIVIVIDVFLATSSIIFLLDKGYGPIYSAENSNEAISYFKKLKQNALLLGEENGKRIEGFDYTDVTNLSHISVQKPVIICSTNGTRAIKLAKYANRLVLSSIINGPTVGGYLRNNMEDRSIVIICSGNAGHFSMEDMVGAGQLIDCLIKLNKYSLSDSSRVAHQLFLQSKEQQYQNLYESETAKLLIKMGYGEEIRYIINHIGKVNVVPMYKQGSIVSVKTEEAF</sequence>
<dbReference type="EC" id="3.1.3.71" evidence="3"/>